<organism evidence="5 6">
    <name type="scientific">Streptomyces tateyamensis</name>
    <dbReference type="NCBI Taxonomy" id="565073"/>
    <lineage>
        <taxon>Bacteria</taxon>
        <taxon>Bacillati</taxon>
        <taxon>Actinomycetota</taxon>
        <taxon>Actinomycetes</taxon>
        <taxon>Kitasatosporales</taxon>
        <taxon>Streptomycetaceae</taxon>
        <taxon>Streptomyces</taxon>
    </lineage>
</organism>
<dbReference type="InterPro" id="IPR037923">
    <property type="entry name" value="HTH-like"/>
</dbReference>
<sequence length="279" mass="31271">MVTELGPSRRIRAWHPGVTGISEVFHARMTDHVYPMHTHDTWTLLIIDDGMVRYDLSRHEHGALNQLVTLLPPHVPHNGNAVTSQGFRKRVLYLDSALLDDAMIGPAVDSPVLDDPLLRDRIHQLHGVLAHPGDTLEAESRLALIGERLRDHLTGRLELRRPPLHDAGLAHRLLEILDEHYVEGLTLQEASDLLFAHPTHLVRVFSKEFGIGPHQYLTGRRVDLGRRLLLQGMPAREVAVAAGFYDQSHFTRHFKRVLGASPGQFARSGATECQARPPT</sequence>
<evidence type="ECO:0000259" key="4">
    <source>
        <dbReference type="PROSITE" id="PS01124"/>
    </source>
</evidence>
<dbReference type="RefSeq" id="WP_110671847.1">
    <property type="nucleotide sequence ID" value="NZ_PYBW01000087.1"/>
</dbReference>
<accession>A0A2V4NLD2</accession>
<dbReference type="EMBL" id="PYBW01000087">
    <property type="protein sequence ID" value="PYC75803.1"/>
    <property type="molecule type" value="Genomic_DNA"/>
</dbReference>
<evidence type="ECO:0000256" key="1">
    <source>
        <dbReference type="ARBA" id="ARBA00023015"/>
    </source>
</evidence>
<dbReference type="Proteomes" id="UP000248039">
    <property type="component" value="Unassembled WGS sequence"/>
</dbReference>
<dbReference type="PANTHER" id="PTHR46796:SF2">
    <property type="entry name" value="TRANSCRIPTIONAL REGULATORY PROTEIN"/>
    <property type="match status" value="1"/>
</dbReference>
<reference evidence="5 6" key="1">
    <citation type="submission" date="2018-03" db="EMBL/GenBank/DDBJ databases">
        <title>Bioinformatic expansion and discovery of thiopeptide antibiotics.</title>
        <authorList>
            <person name="Schwalen C.J."/>
            <person name="Hudson G.A."/>
            <person name="Mitchell D.A."/>
        </authorList>
    </citation>
    <scope>NUCLEOTIDE SEQUENCE [LARGE SCALE GENOMIC DNA]</scope>
    <source>
        <strain evidence="5 6">ATCC 21389</strain>
    </source>
</reference>
<dbReference type="Pfam" id="PF12833">
    <property type="entry name" value="HTH_18"/>
    <property type="match status" value="1"/>
</dbReference>
<dbReference type="GO" id="GO:0043565">
    <property type="term" value="F:sequence-specific DNA binding"/>
    <property type="evidence" value="ECO:0007669"/>
    <property type="project" value="InterPro"/>
</dbReference>
<dbReference type="AlphaFoldDB" id="A0A2V4NLD2"/>
<evidence type="ECO:0000313" key="6">
    <source>
        <dbReference type="Proteomes" id="UP000248039"/>
    </source>
</evidence>
<feature type="domain" description="HTH araC/xylS-type" evidence="4">
    <location>
        <begin position="171"/>
        <end position="268"/>
    </location>
</feature>
<dbReference type="InterPro" id="IPR003313">
    <property type="entry name" value="AraC-bd"/>
</dbReference>
<evidence type="ECO:0000256" key="2">
    <source>
        <dbReference type="ARBA" id="ARBA00023125"/>
    </source>
</evidence>
<dbReference type="InterPro" id="IPR050204">
    <property type="entry name" value="AraC_XylS_family_regulators"/>
</dbReference>
<gene>
    <name evidence="5" type="ORF">C7C46_23240</name>
</gene>
<keyword evidence="1" id="KW-0805">Transcription regulation</keyword>
<dbReference type="OrthoDB" id="3172070at2"/>
<dbReference type="SUPFAM" id="SSF46689">
    <property type="entry name" value="Homeodomain-like"/>
    <property type="match status" value="2"/>
</dbReference>
<dbReference type="GO" id="GO:0003700">
    <property type="term" value="F:DNA-binding transcription factor activity"/>
    <property type="evidence" value="ECO:0007669"/>
    <property type="project" value="InterPro"/>
</dbReference>
<protein>
    <submittedName>
        <fullName evidence="5">AraC family transcriptional regulator</fullName>
    </submittedName>
</protein>
<keyword evidence="3" id="KW-0804">Transcription</keyword>
<dbReference type="PROSITE" id="PS01124">
    <property type="entry name" value="HTH_ARAC_FAMILY_2"/>
    <property type="match status" value="1"/>
</dbReference>
<proteinExistence type="predicted"/>
<dbReference type="InterPro" id="IPR018060">
    <property type="entry name" value="HTH_AraC"/>
</dbReference>
<evidence type="ECO:0000313" key="5">
    <source>
        <dbReference type="EMBL" id="PYC75803.1"/>
    </source>
</evidence>
<dbReference type="Gene3D" id="1.10.10.60">
    <property type="entry name" value="Homeodomain-like"/>
    <property type="match status" value="1"/>
</dbReference>
<name>A0A2V4NLD2_9ACTN</name>
<dbReference type="PANTHER" id="PTHR46796">
    <property type="entry name" value="HTH-TYPE TRANSCRIPTIONAL ACTIVATOR RHAS-RELATED"/>
    <property type="match status" value="1"/>
</dbReference>
<comment type="caution">
    <text evidence="5">The sequence shown here is derived from an EMBL/GenBank/DDBJ whole genome shotgun (WGS) entry which is preliminary data.</text>
</comment>
<dbReference type="SUPFAM" id="SSF51215">
    <property type="entry name" value="Regulatory protein AraC"/>
    <property type="match status" value="1"/>
</dbReference>
<dbReference type="Pfam" id="PF02311">
    <property type="entry name" value="AraC_binding"/>
    <property type="match status" value="1"/>
</dbReference>
<evidence type="ECO:0000256" key="3">
    <source>
        <dbReference type="ARBA" id="ARBA00023163"/>
    </source>
</evidence>
<keyword evidence="2" id="KW-0238">DNA-binding</keyword>
<dbReference type="InterPro" id="IPR009057">
    <property type="entry name" value="Homeodomain-like_sf"/>
</dbReference>
<dbReference type="SMART" id="SM00342">
    <property type="entry name" value="HTH_ARAC"/>
    <property type="match status" value="1"/>
</dbReference>
<keyword evidence="6" id="KW-1185">Reference proteome</keyword>